<name>A0A8B7N8E8_HYAAZ</name>
<dbReference type="PANTHER" id="PTHR13518">
    <property type="entry name" value="PUTATIVE TREBLE-CLEF ZINC-FINGER C2ORF42 FAMILY MEMBER"/>
    <property type="match status" value="1"/>
</dbReference>
<dbReference type="Proteomes" id="UP000694843">
    <property type="component" value="Unplaced"/>
</dbReference>
<evidence type="ECO:0000313" key="4">
    <source>
        <dbReference type="RefSeq" id="XP_018010182.1"/>
    </source>
</evidence>
<evidence type="ECO:0000259" key="2">
    <source>
        <dbReference type="Pfam" id="PF14952"/>
    </source>
</evidence>
<evidence type="ECO:0000256" key="1">
    <source>
        <dbReference type="SAM" id="MobiDB-lite"/>
    </source>
</evidence>
<evidence type="ECO:0000313" key="3">
    <source>
        <dbReference type="Proteomes" id="UP000694843"/>
    </source>
</evidence>
<dbReference type="KEGG" id="hazt:108667652"/>
<dbReference type="RefSeq" id="XP_018010182.1">
    <property type="nucleotide sequence ID" value="XM_018154693.2"/>
</dbReference>
<dbReference type="AlphaFoldDB" id="A0A8B7N8E8"/>
<feature type="domain" description="Putative treble-clef zinc-finger" evidence="2">
    <location>
        <begin position="13"/>
        <end position="54"/>
    </location>
</feature>
<proteinExistence type="predicted"/>
<gene>
    <name evidence="4" type="primary">LOC108667652</name>
</gene>
<dbReference type="InterPro" id="IPR029269">
    <property type="entry name" value="Zf-tcix"/>
</dbReference>
<dbReference type="PANTHER" id="PTHR13518:SF1">
    <property type="entry name" value="C2ORF42 HOMOLOG"/>
    <property type="match status" value="1"/>
</dbReference>
<sequence length="932" mass="102490">MGKEDRRESFLNDLGRATRRGVRECRKCGTLNGTRGYSCKNKSCDVVFKEAGEKKKLSTEACKIITGDGSQIYSVRVRDKGPDYRGFVQLDYQNQDNRKGCSPSSNIFSLTSSSYSGTSTSTINTSSIMDEFDGKNPLSSLTDSNLDCIKDSGLLLSPQQSVSSKAGRNFLQRPANSSAYCFVDSCHKGNKNVEMGAPRVMCSHIKAASHCFKNSQSVMLKSSVLNSMNIPPDLKSAIWHLAIDSRGQSRSCHRLGADHRKYFCSCRAFRTSSMLLKETRPGGVSVPLRSCIHLYSCLIALASHPDLAAEFSHYINLITHDGATPSRDELRGALGAMDEDDGSDTVKIHVTEDLNDDTTAYIRVSDPGSCGADDLVSAERSFLILNDSGDQHCQVEVEVLQDDGTDHMLQEDGTDHLLQEDGTDHLLQDDSLMQDHAADHLLQALDRHHRNARRANLDAQDELDDKLEIQLRTSEDGGMELCTSDGGSITVHPCVTSSHHHHHHHHHHQQEQLQQNHRIAISRNDSSNASLLSSSCLKAVSGGLCDTGLTASFTSHCNSVDNEELMQHKNHCGSAQCVSGHCGNTNCGAPIYTKSSQAIVSKTLPNLNLQNINSDITKKKFGFGNFPRKARGAVDEAACSLPFLTWLASAAERINQAMQYANSGKPPPLVFHVPLDFFVCLFERIQQHSRKKLTAVQTSVPHNDPSVLTRQTRYTWNLFNLTHVKNVFSTPEVPLQVTRSFLLNRNGTYQYYEPSLETQNLPTSRSSSSQPFIKPQEYRTVIKVGPSLNIPSAKPSPFVIEWIPDVLPLSKIGELRIKFEYEHIHNGQVVRNSGFKEELNLGSINNSLASNLFQQSILINGSVNNNSSVSNVSSVKSLPGVKTSPPPIAPKININTHVKESSFDEQSAAILGIALSHDALVDADSYSALLFS</sequence>
<dbReference type="Pfam" id="PF14952">
    <property type="entry name" value="zf-tcix"/>
    <property type="match status" value="1"/>
</dbReference>
<accession>A0A8B7N8E8</accession>
<organism evidence="3 4">
    <name type="scientific">Hyalella azteca</name>
    <name type="common">Amphipod</name>
    <dbReference type="NCBI Taxonomy" id="294128"/>
    <lineage>
        <taxon>Eukaryota</taxon>
        <taxon>Metazoa</taxon>
        <taxon>Ecdysozoa</taxon>
        <taxon>Arthropoda</taxon>
        <taxon>Crustacea</taxon>
        <taxon>Multicrustacea</taxon>
        <taxon>Malacostraca</taxon>
        <taxon>Eumalacostraca</taxon>
        <taxon>Peracarida</taxon>
        <taxon>Amphipoda</taxon>
        <taxon>Senticaudata</taxon>
        <taxon>Talitrida</taxon>
        <taxon>Talitroidea</taxon>
        <taxon>Hyalellidae</taxon>
        <taxon>Hyalella</taxon>
    </lineage>
</organism>
<reference evidence="4" key="1">
    <citation type="submission" date="2025-08" db="UniProtKB">
        <authorList>
            <consortium name="RefSeq"/>
        </authorList>
    </citation>
    <scope>IDENTIFICATION</scope>
    <source>
        <tissue evidence="4">Whole organism</tissue>
    </source>
</reference>
<dbReference type="GeneID" id="108667652"/>
<feature type="region of interest" description="Disordered" evidence="1">
    <location>
        <begin position="494"/>
        <end position="515"/>
    </location>
</feature>
<dbReference type="GO" id="GO:0005634">
    <property type="term" value="C:nucleus"/>
    <property type="evidence" value="ECO:0007669"/>
    <property type="project" value="TreeGrafter"/>
</dbReference>
<dbReference type="InterPro" id="IPR026049">
    <property type="entry name" value="C2orf42"/>
</dbReference>
<protein>
    <submittedName>
        <fullName evidence="4">Uncharacterized protein C2orf42</fullName>
    </submittedName>
</protein>
<keyword evidence="3" id="KW-1185">Reference proteome</keyword>
<feature type="compositionally biased region" description="Basic residues" evidence="1">
    <location>
        <begin position="498"/>
        <end position="508"/>
    </location>
</feature>
<dbReference type="OrthoDB" id="6506929at2759"/>